<name>A0A9D1XBQ3_9FIRM</name>
<feature type="transmembrane region" description="Helical" evidence="1">
    <location>
        <begin position="131"/>
        <end position="150"/>
    </location>
</feature>
<organism evidence="2 3">
    <name type="scientific">Candidatus Fusicatenibacter merdavium</name>
    <dbReference type="NCBI Taxonomy" id="2838600"/>
    <lineage>
        <taxon>Bacteria</taxon>
        <taxon>Bacillati</taxon>
        <taxon>Bacillota</taxon>
        <taxon>Clostridia</taxon>
        <taxon>Lachnospirales</taxon>
        <taxon>Lachnospiraceae</taxon>
        <taxon>Fusicatenibacter</taxon>
    </lineage>
</organism>
<accession>A0A9D1XBQ3</accession>
<keyword evidence="1" id="KW-1133">Transmembrane helix</keyword>
<feature type="transmembrane region" description="Helical" evidence="1">
    <location>
        <begin position="215"/>
        <end position="234"/>
    </location>
</feature>
<feature type="transmembrane region" description="Helical" evidence="1">
    <location>
        <begin position="185"/>
        <end position="203"/>
    </location>
</feature>
<sequence length="237" mass="26746">MLIDHTGAVVVLRMIRSRGGTTAMTMEAYQAFMSEYSWLVSLYDVMRLVGRLAFPLFCFLLIQGFLHTRHLGRYLQNLGLFALISEPCFDHALNGTWLEFSSQNVFFTLFLGLLTLVGLRQIEQRFPDLHYAAAWLLKALVTAVGCALAYGLRTDYAAYGVLCISLMYLFRAHRVRAFAVGCLPLLLLSSSQYFSFFALPLVYAYNGKRGISLKYIFYAFYPVHLLVLGFLAGIPGL</sequence>
<feature type="transmembrane region" description="Helical" evidence="1">
    <location>
        <begin position="100"/>
        <end position="119"/>
    </location>
</feature>
<dbReference type="AlphaFoldDB" id="A0A9D1XBQ3"/>
<evidence type="ECO:0000313" key="3">
    <source>
        <dbReference type="Proteomes" id="UP000886890"/>
    </source>
</evidence>
<protein>
    <submittedName>
        <fullName evidence="2">Conjugal transfer protein TraX</fullName>
    </submittedName>
</protein>
<dbReference type="InterPro" id="IPR008875">
    <property type="entry name" value="TraX"/>
</dbReference>
<evidence type="ECO:0000256" key="1">
    <source>
        <dbReference type="SAM" id="Phobius"/>
    </source>
</evidence>
<reference evidence="2" key="2">
    <citation type="submission" date="2021-04" db="EMBL/GenBank/DDBJ databases">
        <authorList>
            <person name="Gilroy R."/>
        </authorList>
    </citation>
    <scope>NUCLEOTIDE SEQUENCE</scope>
    <source>
        <strain evidence="2">CHK183-1962</strain>
    </source>
</reference>
<comment type="caution">
    <text evidence="2">The sequence shown here is derived from an EMBL/GenBank/DDBJ whole genome shotgun (WGS) entry which is preliminary data.</text>
</comment>
<evidence type="ECO:0000313" key="2">
    <source>
        <dbReference type="EMBL" id="HIX76598.1"/>
    </source>
</evidence>
<dbReference type="Pfam" id="PF05857">
    <property type="entry name" value="TraX"/>
    <property type="match status" value="1"/>
</dbReference>
<dbReference type="EMBL" id="DXEK01000051">
    <property type="protein sequence ID" value="HIX76598.1"/>
    <property type="molecule type" value="Genomic_DNA"/>
</dbReference>
<reference evidence="2" key="1">
    <citation type="journal article" date="2021" name="PeerJ">
        <title>Extensive microbial diversity within the chicken gut microbiome revealed by metagenomics and culture.</title>
        <authorList>
            <person name="Gilroy R."/>
            <person name="Ravi A."/>
            <person name="Getino M."/>
            <person name="Pursley I."/>
            <person name="Horton D.L."/>
            <person name="Alikhan N.F."/>
            <person name="Baker D."/>
            <person name="Gharbi K."/>
            <person name="Hall N."/>
            <person name="Watson M."/>
            <person name="Adriaenssens E.M."/>
            <person name="Foster-Nyarko E."/>
            <person name="Jarju S."/>
            <person name="Secka A."/>
            <person name="Antonio M."/>
            <person name="Oren A."/>
            <person name="Chaudhuri R.R."/>
            <person name="La Ragione R."/>
            <person name="Hildebrand F."/>
            <person name="Pallen M.J."/>
        </authorList>
    </citation>
    <scope>NUCLEOTIDE SEQUENCE</scope>
    <source>
        <strain evidence="2">CHK183-1962</strain>
    </source>
</reference>
<keyword evidence="1" id="KW-0472">Membrane</keyword>
<proteinExistence type="predicted"/>
<keyword evidence="1" id="KW-0812">Transmembrane</keyword>
<feature type="transmembrane region" description="Helical" evidence="1">
    <location>
        <begin position="48"/>
        <end position="66"/>
    </location>
</feature>
<dbReference type="Proteomes" id="UP000886890">
    <property type="component" value="Unassembled WGS sequence"/>
</dbReference>
<gene>
    <name evidence="2" type="ORF">H9734_03235</name>
</gene>